<dbReference type="GO" id="GO:0016020">
    <property type="term" value="C:membrane"/>
    <property type="evidence" value="ECO:0007669"/>
    <property type="project" value="GOC"/>
</dbReference>
<dbReference type="Ensembl" id="ENSSPUT00000026106.1">
    <property type="protein sequence ID" value="ENSSPUP00000024466.1"/>
    <property type="gene ID" value="ENSSPUG00000018739.1"/>
</dbReference>
<dbReference type="AlphaFoldDB" id="A0A8D0HIX5"/>
<sequence>MAQLLEQGEERRGAALLEWLPAVSEASAGGEEPFLRGIFEIGKSSCDVVLSARQLRWRPIQPESPRGDSNMDLQCKEEFVEMKDIFSVKLKRRRSVQQQKGGILLGIAIFICQKKEQNKLKDSVINLNNLSEDHCQLWFRCLKEILNETEYEGHAPLLLKECELQAFDGVVCVGGDGSASEVVNGLLLRAQMDAGRDTDNILTPVRAPLPLGIIPAGENGGQWFTWLNANLKSPLCIN</sequence>
<dbReference type="InterPro" id="IPR017438">
    <property type="entry name" value="ATP-NAD_kinase_N"/>
</dbReference>
<keyword evidence="3" id="KW-1185">Reference proteome</keyword>
<evidence type="ECO:0000313" key="2">
    <source>
        <dbReference type="Ensembl" id="ENSSPUP00000024466.1"/>
    </source>
</evidence>
<dbReference type="InterPro" id="IPR001206">
    <property type="entry name" value="Diacylglycerol_kinase_cat_dom"/>
</dbReference>
<proteinExistence type="predicted"/>
<dbReference type="SUPFAM" id="SSF111331">
    <property type="entry name" value="NAD kinase/diacylglycerol kinase-like"/>
    <property type="match status" value="1"/>
</dbReference>
<evidence type="ECO:0000313" key="3">
    <source>
        <dbReference type="Proteomes" id="UP000694392"/>
    </source>
</evidence>
<organism evidence="2 3">
    <name type="scientific">Sphenodon punctatus</name>
    <name type="common">Tuatara</name>
    <name type="synonym">Hatteria punctata</name>
    <dbReference type="NCBI Taxonomy" id="8508"/>
    <lineage>
        <taxon>Eukaryota</taxon>
        <taxon>Metazoa</taxon>
        <taxon>Chordata</taxon>
        <taxon>Craniata</taxon>
        <taxon>Vertebrata</taxon>
        <taxon>Euteleostomi</taxon>
        <taxon>Lepidosauria</taxon>
        <taxon>Sphenodontia</taxon>
        <taxon>Sphenodontidae</taxon>
        <taxon>Sphenodon</taxon>
    </lineage>
</organism>
<name>A0A8D0HIX5_SPHPU</name>
<dbReference type="Proteomes" id="UP000694392">
    <property type="component" value="Unplaced"/>
</dbReference>
<accession>A0A8D0HIX5</accession>
<dbReference type="GO" id="GO:0006665">
    <property type="term" value="P:sphingolipid metabolic process"/>
    <property type="evidence" value="ECO:0007669"/>
    <property type="project" value="TreeGrafter"/>
</dbReference>
<dbReference type="InterPro" id="IPR057465">
    <property type="entry name" value="CERK_PH"/>
</dbReference>
<dbReference type="PANTHER" id="PTHR12358">
    <property type="entry name" value="SPHINGOSINE KINASE"/>
    <property type="match status" value="1"/>
</dbReference>
<dbReference type="PROSITE" id="PS50146">
    <property type="entry name" value="DAGK"/>
    <property type="match status" value="1"/>
</dbReference>
<dbReference type="GeneTree" id="ENSGT00940000157578"/>
<feature type="domain" description="DAGKc" evidence="1">
    <location>
        <begin position="149"/>
        <end position="217"/>
    </location>
</feature>
<protein>
    <recommendedName>
        <fullName evidence="1">DAGKc domain-containing protein</fullName>
    </recommendedName>
</protein>
<dbReference type="InterPro" id="IPR016064">
    <property type="entry name" value="NAD/diacylglycerol_kinase_sf"/>
</dbReference>
<dbReference type="PANTHER" id="PTHR12358:SF26">
    <property type="entry name" value="CERAMIDE KINASE-LIKE PROTEIN"/>
    <property type="match status" value="1"/>
</dbReference>
<dbReference type="Pfam" id="PF00781">
    <property type="entry name" value="DAGK_cat"/>
    <property type="match status" value="1"/>
</dbReference>
<reference evidence="2" key="1">
    <citation type="submission" date="2025-08" db="UniProtKB">
        <authorList>
            <consortium name="Ensembl"/>
        </authorList>
    </citation>
    <scope>IDENTIFICATION</scope>
</reference>
<dbReference type="GO" id="GO:0001727">
    <property type="term" value="F:lipid kinase activity"/>
    <property type="evidence" value="ECO:0007669"/>
    <property type="project" value="TreeGrafter"/>
</dbReference>
<dbReference type="Gene3D" id="3.40.50.10330">
    <property type="entry name" value="Probable inorganic polyphosphate/atp-NAD kinase, domain 1"/>
    <property type="match status" value="1"/>
</dbReference>
<reference evidence="2" key="2">
    <citation type="submission" date="2025-09" db="UniProtKB">
        <authorList>
            <consortium name="Ensembl"/>
        </authorList>
    </citation>
    <scope>IDENTIFICATION</scope>
</reference>
<dbReference type="Pfam" id="PF25382">
    <property type="entry name" value="PH_CERK"/>
    <property type="match status" value="1"/>
</dbReference>
<dbReference type="InterPro" id="IPR050187">
    <property type="entry name" value="Lipid_Phosphate_FormReg"/>
</dbReference>
<evidence type="ECO:0000259" key="1">
    <source>
        <dbReference type="PROSITE" id="PS50146"/>
    </source>
</evidence>